<protein>
    <submittedName>
        <fullName evidence="1">Unannotated protein</fullName>
    </submittedName>
</protein>
<name>A0A6J6SFC5_9ZZZZ</name>
<dbReference type="EMBL" id="CAEZYV010000034">
    <property type="protein sequence ID" value="CAB4733502.1"/>
    <property type="molecule type" value="Genomic_DNA"/>
</dbReference>
<proteinExistence type="predicted"/>
<organism evidence="1">
    <name type="scientific">freshwater metagenome</name>
    <dbReference type="NCBI Taxonomy" id="449393"/>
    <lineage>
        <taxon>unclassified sequences</taxon>
        <taxon>metagenomes</taxon>
        <taxon>ecological metagenomes</taxon>
    </lineage>
</organism>
<reference evidence="1" key="1">
    <citation type="submission" date="2020-05" db="EMBL/GenBank/DDBJ databases">
        <authorList>
            <person name="Chiriac C."/>
            <person name="Salcher M."/>
            <person name="Ghai R."/>
            <person name="Kavagutti S V."/>
        </authorList>
    </citation>
    <scope>NUCLEOTIDE SEQUENCE</scope>
</reference>
<accession>A0A6J6SFC5</accession>
<gene>
    <name evidence="1" type="ORF">UFOPK2788_00345</name>
</gene>
<dbReference type="AlphaFoldDB" id="A0A6J6SFC5"/>
<evidence type="ECO:0000313" key="1">
    <source>
        <dbReference type="EMBL" id="CAB4733502.1"/>
    </source>
</evidence>
<sequence length="60" mass="6259">MNSVVIPARPSASPPDAHQVKISRFPAAGAAGAVDATSATAARATTSFDFFSIYIHSLRR</sequence>